<accession>A0ABX2XSX6</accession>
<keyword evidence="1" id="KW-0812">Transmembrane</keyword>
<feature type="transmembrane region" description="Helical" evidence="1">
    <location>
        <begin position="103"/>
        <end position="127"/>
    </location>
</feature>
<sequence>MKSAEYTNTLLVCMQQISSLPPSEIKYHLLLLINTLKENNTAFTLTFLKEVQQFLNYFHRLVNLELSPTEELQDALATVLTQYQRLIAITKVNSMQAKIIRGLITLGASILALVLGITSGLIGSIAGFARGLWNFHNPFSSFAIGLVTGLLLGATFGFRIPKKLFKNEFFRQLKFCLDGMYECIESMQQNKMWSIDEYKEEVKQRLLTDYFKNDEIAFKKFLQNQSITYEINTLRARFISPSLEGYLGQHAFIKIIIEEQSPPLILEFSTAQSDLKRPISQGEHRIVSGEKIVEMLAFHEQLQVTHACTVDYMVLKMKPGENDCLSYVNKLLIGTSQQATIVKRFDGKENWLGKHVIGFFVQNLSPFKQDIFLENQLELEGSLLSARS</sequence>
<evidence type="ECO:0000256" key="1">
    <source>
        <dbReference type="SAM" id="Phobius"/>
    </source>
</evidence>
<reference evidence="2 3" key="1">
    <citation type="submission" date="2016-05" db="EMBL/GenBank/DDBJ databases">
        <authorList>
            <person name="Prochazka B."/>
            <person name="Indra A."/>
            <person name="Hasenberger P."/>
            <person name="Blaschitz M."/>
            <person name="Wagner L."/>
            <person name="Wewalka G."/>
            <person name="Sorschag S."/>
            <person name="Schmid D."/>
            <person name="Ruppitsch W."/>
        </authorList>
    </citation>
    <scope>NUCLEOTIDE SEQUENCE [LARGE SCALE GENOMIC DNA]</scope>
    <source>
        <strain evidence="2 3">974010_12</strain>
    </source>
</reference>
<evidence type="ECO:0000313" key="2">
    <source>
        <dbReference type="EMBL" id="OCH97603.1"/>
    </source>
</evidence>
<organism evidence="2 3">
    <name type="scientific">Legionella jamestowniensis</name>
    <dbReference type="NCBI Taxonomy" id="455"/>
    <lineage>
        <taxon>Bacteria</taxon>
        <taxon>Pseudomonadati</taxon>
        <taxon>Pseudomonadota</taxon>
        <taxon>Gammaproteobacteria</taxon>
        <taxon>Legionellales</taxon>
        <taxon>Legionellaceae</taxon>
        <taxon>Legionella</taxon>
    </lineage>
</organism>
<dbReference type="EMBL" id="LYOZ01000030">
    <property type="protein sequence ID" value="OCH97603.1"/>
    <property type="molecule type" value="Genomic_DNA"/>
</dbReference>
<dbReference type="RefSeq" id="WP_065620976.1">
    <property type="nucleotide sequence ID" value="NZ_LYOZ01000030.1"/>
</dbReference>
<comment type="caution">
    <text evidence="2">The sequence shown here is derived from an EMBL/GenBank/DDBJ whole genome shotgun (WGS) entry which is preliminary data.</text>
</comment>
<name>A0ABX2XSX6_9GAMM</name>
<keyword evidence="1" id="KW-0472">Membrane</keyword>
<keyword evidence="3" id="KW-1185">Reference proteome</keyword>
<proteinExistence type="predicted"/>
<protein>
    <submittedName>
        <fullName evidence="2">Uncharacterized protein</fullName>
    </submittedName>
</protein>
<feature type="transmembrane region" description="Helical" evidence="1">
    <location>
        <begin position="139"/>
        <end position="158"/>
    </location>
</feature>
<dbReference type="Proteomes" id="UP000093336">
    <property type="component" value="Unassembled WGS sequence"/>
</dbReference>
<evidence type="ECO:0000313" key="3">
    <source>
        <dbReference type="Proteomes" id="UP000093336"/>
    </source>
</evidence>
<gene>
    <name evidence="2" type="ORF">A8135_14015</name>
</gene>
<keyword evidence="1" id="KW-1133">Transmembrane helix</keyword>